<dbReference type="NCBIfam" id="TIGR01640">
    <property type="entry name" value="F_box_assoc_1"/>
    <property type="match status" value="1"/>
</dbReference>
<dbReference type="Pfam" id="PF00646">
    <property type="entry name" value="F-box"/>
    <property type="match status" value="1"/>
</dbReference>
<dbReference type="SUPFAM" id="SSF81383">
    <property type="entry name" value="F-box domain"/>
    <property type="match status" value="1"/>
</dbReference>
<reference evidence="2 3" key="1">
    <citation type="journal article" date="2022" name="Cell">
        <title>Repeat-based holocentromeres influence genome architecture and karyotype evolution.</title>
        <authorList>
            <person name="Hofstatter P.G."/>
            <person name="Thangavel G."/>
            <person name="Lux T."/>
            <person name="Neumann P."/>
            <person name="Vondrak T."/>
            <person name="Novak P."/>
            <person name="Zhang M."/>
            <person name="Costa L."/>
            <person name="Castellani M."/>
            <person name="Scott A."/>
            <person name="Toegelov H."/>
            <person name="Fuchs J."/>
            <person name="Mata-Sucre Y."/>
            <person name="Dias Y."/>
            <person name="Vanzela A.L.L."/>
            <person name="Huettel B."/>
            <person name="Almeida C.C.S."/>
            <person name="Simkova H."/>
            <person name="Souza G."/>
            <person name="Pedrosa-Harand A."/>
            <person name="Macas J."/>
            <person name="Mayer K.F.X."/>
            <person name="Houben A."/>
            <person name="Marques A."/>
        </authorList>
    </citation>
    <scope>NUCLEOTIDE SEQUENCE [LARGE SCALE GENOMIC DNA]</scope>
    <source>
        <strain evidence="2">RhyTen1mFocal</strain>
    </source>
</reference>
<sequence length="393" mass="45916">MESLKYREQPTWESGTNAVTEPQMLSSQGIHLPIEITSDILSRLPVPTVLRFRSVCKAWSHLTCTNAFVHQHMKNFGKNETDHGSIHISRDFYEYALEYCSKGHSRSVKFNDKTTECYQTSNCCNGLVCVYNNDIDNSTILIINPAIDSNFVKLPDVGITKREVRNVYLCHDDRGNKYKVVRFFRSSDDEGLGIEVLTLGDTTWRQVVEIPTRFLGIPQYASGAMHWMVCKDKIFFFKSTDETFGFIECPLGDTSGDDEDIILRKGCNLTVYEGSLCIVRRHWHPWKLKYFVMEDYVNRVWIEHVIDLMQMDETPFSHEDGFDRCPQYISIEVQNGKFLLEDEPRFMLRFHKDKYYYYNPKTESFEKYDGKPQRGHQYKESFVSAQRICNEES</sequence>
<dbReference type="Gene3D" id="1.20.1280.50">
    <property type="match status" value="1"/>
</dbReference>
<dbReference type="AlphaFoldDB" id="A0AAD5ZNX0"/>
<name>A0AAD5ZNX0_9POAL</name>
<dbReference type="PROSITE" id="PS50181">
    <property type="entry name" value="FBOX"/>
    <property type="match status" value="1"/>
</dbReference>
<dbReference type="InterPro" id="IPR013187">
    <property type="entry name" value="F-box-assoc_dom_typ3"/>
</dbReference>
<dbReference type="PANTHER" id="PTHR31111:SF134">
    <property type="entry name" value="F-BOX ASSOCIATED INTERACTION DOMAIN-CONTAINING PROTEIN"/>
    <property type="match status" value="1"/>
</dbReference>
<evidence type="ECO:0000313" key="2">
    <source>
        <dbReference type="EMBL" id="KAJ3701318.1"/>
    </source>
</evidence>
<evidence type="ECO:0000313" key="3">
    <source>
        <dbReference type="Proteomes" id="UP001210211"/>
    </source>
</evidence>
<dbReference type="Pfam" id="PF08268">
    <property type="entry name" value="FBA_3"/>
    <property type="match status" value="1"/>
</dbReference>
<dbReference type="InterPro" id="IPR036047">
    <property type="entry name" value="F-box-like_dom_sf"/>
</dbReference>
<keyword evidence="3" id="KW-1185">Reference proteome</keyword>
<protein>
    <recommendedName>
        <fullName evidence="1">F-box domain-containing protein</fullName>
    </recommendedName>
</protein>
<organism evidence="2 3">
    <name type="scientific">Rhynchospora tenuis</name>
    <dbReference type="NCBI Taxonomy" id="198213"/>
    <lineage>
        <taxon>Eukaryota</taxon>
        <taxon>Viridiplantae</taxon>
        <taxon>Streptophyta</taxon>
        <taxon>Embryophyta</taxon>
        <taxon>Tracheophyta</taxon>
        <taxon>Spermatophyta</taxon>
        <taxon>Magnoliopsida</taxon>
        <taxon>Liliopsida</taxon>
        <taxon>Poales</taxon>
        <taxon>Cyperaceae</taxon>
        <taxon>Cyperoideae</taxon>
        <taxon>Rhynchosporeae</taxon>
        <taxon>Rhynchospora</taxon>
    </lineage>
</organism>
<dbReference type="InterPro" id="IPR001810">
    <property type="entry name" value="F-box_dom"/>
</dbReference>
<feature type="domain" description="F-box" evidence="1">
    <location>
        <begin position="26"/>
        <end position="72"/>
    </location>
</feature>
<dbReference type="EMBL" id="JAMRDG010000001">
    <property type="protein sequence ID" value="KAJ3701318.1"/>
    <property type="molecule type" value="Genomic_DNA"/>
</dbReference>
<accession>A0AAD5ZNX0</accession>
<dbReference type="Proteomes" id="UP001210211">
    <property type="component" value="Unassembled WGS sequence"/>
</dbReference>
<evidence type="ECO:0000259" key="1">
    <source>
        <dbReference type="PROSITE" id="PS50181"/>
    </source>
</evidence>
<dbReference type="CDD" id="cd22157">
    <property type="entry name" value="F-box_AtFBW1-like"/>
    <property type="match status" value="1"/>
</dbReference>
<comment type="caution">
    <text evidence="2">The sequence shown here is derived from an EMBL/GenBank/DDBJ whole genome shotgun (WGS) entry which is preliminary data.</text>
</comment>
<dbReference type="SMART" id="SM00256">
    <property type="entry name" value="FBOX"/>
    <property type="match status" value="1"/>
</dbReference>
<gene>
    <name evidence="2" type="ORF">LUZ61_005023</name>
</gene>
<proteinExistence type="predicted"/>
<dbReference type="InterPro" id="IPR017451">
    <property type="entry name" value="F-box-assoc_interact_dom"/>
</dbReference>
<dbReference type="PANTHER" id="PTHR31111">
    <property type="entry name" value="BNAA05G37150D PROTEIN-RELATED"/>
    <property type="match status" value="1"/>
</dbReference>